<proteinExistence type="inferred from homology"/>
<dbReference type="EMBL" id="CP003333">
    <property type="protein sequence ID" value="AFL69543.1"/>
    <property type="molecule type" value="Genomic_DNA"/>
</dbReference>
<dbReference type="Proteomes" id="UP000006176">
    <property type="component" value="Chromosome"/>
</dbReference>
<reference evidence="7 8" key="1">
    <citation type="submission" date="2012-06" db="EMBL/GenBank/DDBJ databases">
        <title>Complete sequence of Sulfurospirillum barnesii SES-3.</title>
        <authorList>
            <consortium name="US DOE Joint Genome Institute"/>
            <person name="Lucas S."/>
            <person name="Han J."/>
            <person name="Lapidus A."/>
            <person name="Cheng J.-F."/>
            <person name="Goodwin L."/>
            <person name="Pitluck S."/>
            <person name="Peters L."/>
            <person name="Ovchinnikova G."/>
            <person name="Lu M."/>
            <person name="Detter J.C."/>
            <person name="Han C."/>
            <person name="Tapia R."/>
            <person name="Land M."/>
            <person name="Hauser L."/>
            <person name="Kyrpides N."/>
            <person name="Ivanova N."/>
            <person name="Pagani I."/>
            <person name="Stolz J."/>
            <person name="Arkin A."/>
            <person name="Dehal P."/>
            <person name="Oremland R."/>
            <person name="Saltikov C."/>
            <person name="Basu P."/>
            <person name="Hollibaugh J."/>
            <person name="Newman D."/>
            <person name="Stolyar S."/>
            <person name="Hazen T."/>
            <person name="Woyke T."/>
        </authorList>
    </citation>
    <scope>NUCLEOTIDE SEQUENCE [LARGE SCALE GENOMIC DNA]</scope>
    <source>
        <strain evidence="8">ATCC 700032 / DSM 10660 / SES-3</strain>
    </source>
</reference>
<dbReference type="GO" id="GO:0032259">
    <property type="term" value="P:methylation"/>
    <property type="evidence" value="ECO:0007669"/>
    <property type="project" value="UniProtKB-KW"/>
</dbReference>
<evidence type="ECO:0000313" key="8">
    <source>
        <dbReference type="Proteomes" id="UP000006176"/>
    </source>
</evidence>
<evidence type="ECO:0000313" key="7">
    <source>
        <dbReference type="EMBL" id="AFL69543.1"/>
    </source>
</evidence>
<dbReference type="AlphaFoldDB" id="I3Y019"/>
<dbReference type="Gene3D" id="1.10.1020.10">
    <property type="entry name" value="Adenine-specific Methyltransferase, Domain 2"/>
    <property type="match status" value="1"/>
</dbReference>
<dbReference type="eggNOG" id="COG3392">
    <property type="taxonomic scope" value="Bacteria"/>
</dbReference>
<dbReference type="PROSITE" id="PS00092">
    <property type="entry name" value="N6_MTASE"/>
    <property type="match status" value="1"/>
</dbReference>
<dbReference type="InterPro" id="IPR023095">
    <property type="entry name" value="Ade_MeTrfase_dom_2"/>
</dbReference>
<dbReference type="GO" id="GO:0003676">
    <property type="term" value="F:nucleic acid binding"/>
    <property type="evidence" value="ECO:0007669"/>
    <property type="project" value="InterPro"/>
</dbReference>
<evidence type="ECO:0000256" key="1">
    <source>
        <dbReference type="ARBA" id="ARBA00006594"/>
    </source>
</evidence>
<evidence type="ECO:0000256" key="5">
    <source>
        <dbReference type="ARBA" id="ARBA00022691"/>
    </source>
</evidence>
<evidence type="ECO:0000256" key="4">
    <source>
        <dbReference type="ARBA" id="ARBA00022679"/>
    </source>
</evidence>
<comment type="catalytic activity">
    <reaction evidence="6">
        <text>a 2'-deoxyadenosine in DNA + S-adenosyl-L-methionine = an N(6)-methyl-2'-deoxyadenosine in DNA + S-adenosyl-L-homocysteine + H(+)</text>
        <dbReference type="Rhea" id="RHEA:15197"/>
        <dbReference type="Rhea" id="RHEA-COMP:12418"/>
        <dbReference type="Rhea" id="RHEA-COMP:12419"/>
        <dbReference type="ChEBI" id="CHEBI:15378"/>
        <dbReference type="ChEBI" id="CHEBI:57856"/>
        <dbReference type="ChEBI" id="CHEBI:59789"/>
        <dbReference type="ChEBI" id="CHEBI:90615"/>
        <dbReference type="ChEBI" id="CHEBI:90616"/>
        <dbReference type="EC" id="2.1.1.72"/>
    </reaction>
</comment>
<evidence type="ECO:0000256" key="3">
    <source>
        <dbReference type="ARBA" id="ARBA00022603"/>
    </source>
</evidence>
<dbReference type="HOGENOM" id="CLU_034356_0_0_7"/>
<evidence type="ECO:0000256" key="6">
    <source>
        <dbReference type="ARBA" id="ARBA00047942"/>
    </source>
</evidence>
<comment type="similarity">
    <text evidence="1">Belongs to the N(4)/N(6)-methyltransferase family.</text>
</comment>
<dbReference type="InterPro" id="IPR012327">
    <property type="entry name" value="MeTrfase_D12"/>
</dbReference>
<organism evidence="7 8">
    <name type="scientific">Sulfurospirillum barnesii (strain ATCC 700032 / DSM 10660 / SES-3)</name>
    <dbReference type="NCBI Taxonomy" id="760154"/>
    <lineage>
        <taxon>Bacteria</taxon>
        <taxon>Pseudomonadati</taxon>
        <taxon>Campylobacterota</taxon>
        <taxon>Epsilonproteobacteria</taxon>
        <taxon>Campylobacterales</taxon>
        <taxon>Sulfurospirillaceae</taxon>
        <taxon>Sulfurospirillum</taxon>
    </lineage>
</organism>
<gene>
    <name evidence="7" type="ordered locus">Sulba_2268</name>
</gene>
<evidence type="ECO:0000256" key="2">
    <source>
        <dbReference type="ARBA" id="ARBA00011900"/>
    </source>
</evidence>
<dbReference type="SUPFAM" id="SSF53335">
    <property type="entry name" value="S-adenosyl-L-methionine-dependent methyltransferases"/>
    <property type="match status" value="1"/>
</dbReference>
<dbReference type="KEGG" id="sba:Sulba_2268"/>
<keyword evidence="8" id="KW-1185">Reference proteome</keyword>
<accession>I3Y019</accession>
<dbReference type="EC" id="2.1.1.72" evidence="2"/>
<dbReference type="OrthoDB" id="9805629at2"/>
<name>I3Y019_SULBS</name>
<dbReference type="GO" id="GO:0009307">
    <property type="term" value="P:DNA restriction-modification system"/>
    <property type="evidence" value="ECO:0007669"/>
    <property type="project" value="InterPro"/>
</dbReference>
<dbReference type="REBASE" id="49049">
    <property type="entry name" value="M.Sba3II"/>
</dbReference>
<keyword evidence="5" id="KW-0949">S-adenosyl-L-methionine</keyword>
<protein>
    <recommendedName>
        <fullName evidence="2">site-specific DNA-methyltransferase (adenine-specific)</fullName>
        <ecNumber evidence="2">2.1.1.72</ecNumber>
    </recommendedName>
</protein>
<dbReference type="RefSeq" id="WP_014770406.1">
    <property type="nucleotide sequence ID" value="NC_018002.1"/>
</dbReference>
<dbReference type="InterPro" id="IPR002052">
    <property type="entry name" value="DNA_methylase_N6_adenine_CS"/>
</dbReference>
<sequence length="323" mass="36550">MNYIGSKAKLLPFLEKHILALSEDSLQGKIVCDLFAGSGVVGSFFAQKGALVLSNDMEYYSYVLNKAQLQTGVLEGVDTTIEALNALAPVQGWLFTHYSKRSGRGYFSDENAQKIDALRQGIEAYKKNEMLYFYLLASLLCSADTVANTASVYSAFLKKLKPQACEAMRLKPLPYTPNHALHQVFCEDANVLISKLKGDILYLDPPYNRRQYGANYHLLNTIAQYDTFVPKGKTGVRDYVSSRYCKATTALCALEEIIQKAAFSYVVLSYNDEGLLSHEAIEEMMKKYGDFSFVKMPHHRFKAYKNKAHKHHIYEYLYLLKKA</sequence>
<dbReference type="PRINTS" id="PR00505">
    <property type="entry name" value="D12N6MTFRASE"/>
</dbReference>
<dbReference type="Pfam" id="PF02086">
    <property type="entry name" value="MethyltransfD12"/>
    <property type="match status" value="1"/>
</dbReference>
<dbReference type="GO" id="GO:0009007">
    <property type="term" value="F:site-specific DNA-methyltransferase (adenine-specific) activity"/>
    <property type="evidence" value="ECO:0007669"/>
    <property type="project" value="UniProtKB-EC"/>
</dbReference>
<dbReference type="Gene3D" id="3.40.50.150">
    <property type="entry name" value="Vaccinia Virus protein VP39"/>
    <property type="match status" value="1"/>
</dbReference>
<dbReference type="InterPro" id="IPR029063">
    <property type="entry name" value="SAM-dependent_MTases_sf"/>
</dbReference>
<dbReference type="STRING" id="760154.Sulba_2268"/>
<keyword evidence="4" id="KW-0808">Transferase</keyword>
<dbReference type="PATRIC" id="fig|760154.4.peg.2271"/>
<keyword evidence="3 7" id="KW-0489">Methyltransferase</keyword>